<feature type="domain" description="VanZ-like" evidence="2">
    <location>
        <begin position="46"/>
        <end position="183"/>
    </location>
</feature>
<protein>
    <submittedName>
        <fullName evidence="4">Antibiotic resistance protein VanZ</fullName>
    </submittedName>
</protein>
<feature type="transmembrane region" description="Helical" evidence="1">
    <location>
        <begin position="37"/>
        <end position="58"/>
    </location>
</feature>
<dbReference type="InterPro" id="IPR053150">
    <property type="entry name" value="Teicoplanin_resist-assoc"/>
</dbReference>
<evidence type="ECO:0000313" key="4">
    <source>
        <dbReference type="EMBL" id="OCT41830.1"/>
    </source>
</evidence>
<evidence type="ECO:0000313" key="3">
    <source>
        <dbReference type="EMBL" id="ERF57057.1"/>
    </source>
</evidence>
<feature type="transmembrane region" description="Helical" evidence="1">
    <location>
        <begin position="6"/>
        <end position="25"/>
    </location>
</feature>
<keyword evidence="1" id="KW-1133">Transmembrane helix</keyword>
<sequence length="369" mass="40431">MLHQALISILIGTGISLVAFVPILIHQFRRYGKPSPGRMTLIFTNFVYITAVIAYTIFPVPSLSREDCADTSHMLVLDPTEYFRDMAHQFAGQSVTTVLTSWAMLQMLLNIALFVPLGFYARRLLRLRPWPSILLGFGASLLIETTQYTGNWFLARCQYRVADVNDLLTNTLGAALGVLATNIIPRLSDSPEKLETQAGKPREVTRGRRLLALLIDVWWVILINLIGLGLITAVSLVIMARDPSLKPRVEQAFNSYGSITLTALNVCYVIVAMSGRLGVSPGSGTAHLAWVDASGNLAGRRHSFVMGACLIIAQLWGSRVGSWSSIGDAMLVLEALSVLFTPRGLIGKLMGLQLVDSRTLEPEPAPRRA</sequence>
<dbReference type="PATRIC" id="fig|1160719.4.peg.804"/>
<evidence type="ECO:0000313" key="6">
    <source>
        <dbReference type="Proteomes" id="UP000094467"/>
    </source>
</evidence>
<dbReference type="Pfam" id="PF04892">
    <property type="entry name" value="VanZ"/>
    <property type="match status" value="1"/>
</dbReference>
<feature type="transmembrane region" description="Helical" evidence="1">
    <location>
        <begin position="133"/>
        <end position="155"/>
    </location>
</feature>
<dbReference type="PANTHER" id="PTHR36834:SF1">
    <property type="entry name" value="INTEGRAL MEMBRANE PROTEIN"/>
    <property type="match status" value="1"/>
</dbReference>
<organism evidence="3 5">
    <name type="scientific">Cutibacterium granulosum DSM 20700</name>
    <dbReference type="NCBI Taxonomy" id="1160719"/>
    <lineage>
        <taxon>Bacteria</taxon>
        <taxon>Bacillati</taxon>
        <taxon>Actinomycetota</taxon>
        <taxon>Actinomycetes</taxon>
        <taxon>Propionibacteriales</taxon>
        <taxon>Propionibacteriaceae</taxon>
        <taxon>Cutibacterium</taxon>
    </lineage>
</organism>
<proteinExistence type="predicted"/>
<evidence type="ECO:0000256" key="1">
    <source>
        <dbReference type="SAM" id="Phobius"/>
    </source>
</evidence>
<dbReference type="EMBL" id="AOSS01000136">
    <property type="protein sequence ID" value="ERF57057.1"/>
    <property type="molecule type" value="Genomic_DNA"/>
</dbReference>
<evidence type="ECO:0000259" key="2">
    <source>
        <dbReference type="Pfam" id="PF04892"/>
    </source>
</evidence>
<reference evidence="3 5" key="1">
    <citation type="journal article" date="2013" name="BMC Genomics">
        <title>Comparative genomics reveals distinct host-interacting traits of three major human-associated propionibacteria.</title>
        <authorList>
            <person name="Mak T.N."/>
            <person name="Schmid M."/>
            <person name="Brzuszkiewicz E."/>
            <person name="Zeng G."/>
            <person name="Meyer R."/>
            <person name="Sfanos K.S."/>
            <person name="Brinkmann V."/>
            <person name="Meyer T.F."/>
            <person name="Bruggemann H."/>
        </authorList>
    </citation>
    <scope>NUCLEOTIDE SEQUENCE [LARGE SCALE GENOMIC DNA]</scope>
    <source>
        <strain evidence="3 5">DSM 20700</strain>
    </source>
</reference>
<dbReference type="EMBL" id="JNBU01000083">
    <property type="protein sequence ID" value="OCT41830.1"/>
    <property type="molecule type" value="Genomic_DNA"/>
</dbReference>
<dbReference type="PANTHER" id="PTHR36834">
    <property type="entry name" value="MEMBRANE PROTEIN-RELATED"/>
    <property type="match status" value="1"/>
</dbReference>
<dbReference type="RefSeq" id="WP_021103848.1">
    <property type="nucleotide sequence ID" value="NZ_AOSS01000136.1"/>
</dbReference>
<keyword evidence="1" id="KW-0812">Transmembrane</keyword>
<feature type="transmembrane region" description="Helical" evidence="1">
    <location>
        <begin position="210"/>
        <end position="240"/>
    </location>
</feature>
<keyword evidence="5" id="KW-1185">Reference proteome</keyword>
<comment type="caution">
    <text evidence="3">The sequence shown here is derived from an EMBL/GenBank/DDBJ whole genome shotgun (WGS) entry which is preliminary data.</text>
</comment>
<dbReference type="InterPro" id="IPR006976">
    <property type="entry name" value="VanZ-like"/>
</dbReference>
<dbReference type="AlphaFoldDB" id="U1EZD5"/>
<reference evidence="4 6" key="2">
    <citation type="submission" date="2014-05" db="EMBL/GenBank/DDBJ databases">
        <authorList>
            <person name="Jahns A.C."/>
            <person name="Eilers H."/>
            <person name="Alexeyev O.A."/>
        </authorList>
    </citation>
    <scope>NUCLEOTIDE SEQUENCE [LARGE SCALE GENOMIC DNA]</scope>
    <source>
        <strain evidence="4 6">DSM 20700</strain>
    </source>
</reference>
<feature type="transmembrane region" description="Helical" evidence="1">
    <location>
        <begin position="102"/>
        <end position="121"/>
    </location>
</feature>
<evidence type="ECO:0000313" key="5">
    <source>
        <dbReference type="Proteomes" id="UP000016307"/>
    </source>
</evidence>
<keyword evidence="1" id="KW-0472">Membrane</keyword>
<dbReference type="Proteomes" id="UP000016307">
    <property type="component" value="Unassembled WGS sequence"/>
</dbReference>
<feature type="transmembrane region" description="Helical" evidence="1">
    <location>
        <begin position="252"/>
        <end position="271"/>
    </location>
</feature>
<gene>
    <name evidence="3" type="ORF">H641_04171</name>
    <name evidence="4" type="ORF">L860_14310</name>
</gene>
<accession>U1EZD5</accession>
<name>U1EZD5_9ACTN</name>
<dbReference type="OrthoDB" id="4822551at2"/>